<keyword evidence="4" id="KW-1185">Reference proteome</keyword>
<dbReference type="AlphaFoldDB" id="A0A1I7M7F6"/>
<protein>
    <submittedName>
        <fullName evidence="3">Phage integrase family protein</fullName>
    </submittedName>
</protein>
<dbReference type="Gene3D" id="1.10.443.10">
    <property type="entry name" value="Intergrase catalytic core"/>
    <property type="match status" value="1"/>
</dbReference>
<dbReference type="Pfam" id="PF00589">
    <property type="entry name" value="Phage_integrase"/>
    <property type="match status" value="1"/>
</dbReference>
<dbReference type="PROSITE" id="PS51898">
    <property type="entry name" value="TYR_RECOMBINASE"/>
    <property type="match status" value="1"/>
</dbReference>
<dbReference type="SUPFAM" id="SSF56349">
    <property type="entry name" value="DNA breaking-rejoining enzymes"/>
    <property type="match status" value="1"/>
</dbReference>
<evidence type="ECO:0000259" key="2">
    <source>
        <dbReference type="PROSITE" id="PS51898"/>
    </source>
</evidence>
<dbReference type="CDD" id="cd00397">
    <property type="entry name" value="DNA_BRE_C"/>
    <property type="match status" value="1"/>
</dbReference>
<proteinExistence type="predicted"/>
<dbReference type="InterPro" id="IPR011010">
    <property type="entry name" value="DNA_brk_join_enz"/>
</dbReference>
<accession>A0A1I7M7F6</accession>
<evidence type="ECO:0000313" key="4">
    <source>
        <dbReference type="Proteomes" id="UP000199391"/>
    </source>
</evidence>
<evidence type="ECO:0000313" key="3">
    <source>
        <dbReference type="EMBL" id="SFV17827.1"/>
    </source>
</evidence>
<dbReference type="STRING" id="1035707.SAMN05216552_10764"/>
<name>A0A1I7M7F6_9BURK</name>
<dbReference type="GO" id="GO:0015074">
    <property type="term" value="P:DNA integration"/>
    <property type="evidence" value="ECO:0007669"/>
    <property type="project" value="InterPro"/>
</dbReference>
<dbReference type="InterPro" id="IPR013762">
    <property type="entry name" value="Integrase-like_cat_sf"/>
</dbReference>
<keyword evidence="1" id="KW-0233">DNA recombination</keyword>
<organism evidence="3 4">
    <name type="scientific">Pseudoduganella namucuonensis</name>
    <dbReference type="NCBI Taxonomy" id="1035707"/>
    <lineage>
        <taxon>Bacteria</taxon>
        <taxon>Pseudomonadati</taxon>
        <taxon>Pseudomonadota</taxon>
        <taxon>Betaproteobacteria</taxon>
        <taxon>Burkholderiales</taxon>
        <taxon>Oxalobacteraceae</taxon>
        <taxon>Telluria group</taxon>
        <taxon>Pseudoduganella</taxon>
    </lineage>
</organism>
<dbReference type="RefSeq" id="WP_177307822.1">
    <property type="nucleotide sequence ID" value="NZ_FPBO01000076.1"/>
</dbReference>
<dbReference type="EMBL" id="FPBO01000076">
    <property type="protein sequence ID" value="SFV17827.1"/>
    <property type="molecule type" value="Genomic_DNA"/>
</dbReference>
<dbReference type="GO" id="GO:0006310">
    <property type="term" value="P:DNA recombination"/>
    <property type="evidence" value="ECO:0007669"/>
    <property type="project" value="UniProtKB-KW"/>
</dbReference>
<dbReference type="InterPro" id="IPR002104">
    <property type="entry name" value="Integrase_catalytic"/>
</dbReference>
<evidence type="ECO:0000256" key="1">
    <source>
        <dbReference type="ARBA" id="ARBA00023172"/>
    </source>
</evidence>
<feature type="domain" description="Tyr recombinase" evidence="2">
    <location>
        <begin position="91"/>
        <end position="305"/>
    </location>
</feature>
<dbReference type="Proteomes" id="UP000199391">
    <property type="component" value="Unassembled WGS sequence"/>
</dbReference>
<reference evidence="4" key="1">
    <citation type="submission" date="2016-10" db="EMBL/GenBank/DDBJ databases">
        <authorList>
            <person name="Varghese N."/>
            <person name="Submissions S."/>
        </authorList>
    </citation>
    <scope>NUCLEOTIDE SEQUENCE [LARGE SCALE GENOMIC DNA]</scope>
    <source>
        <strain evidence="4">CGMCC 1.11014</strain>
    </source>
</reference>
<sequence length="308" mass="33119">MEPAVLASAQAMLRAVAAGISYDHIATAHGVAKSTVSVRVRRLAHTLQQIVGVLDVEEDASPSASLLRSHRHAYLEALEHFRPSAAPMLHRAPATLTPAQIDMLLMKIARHSHCPLRDQALLLVLFSTGAKPMEIAQLTVQDYLDAAGHVRRQSVLRAAIASNGADRPLPFDCAETISAIDAYLAERPGAEPGTQDAAGFRGLDPVSGLFLSRDGRPLQVRHTRGGQAACKEIHDIYRRIFSHGGLAGINTACARRMAALRMQAHGASTREIGDALGLKRPAVLRLLKCAAATQATMRRQQGMRARAP</sequence>
<dbReference type="GO" id="GO:0003677">
    <property type="term" value="F:DNA binding"/>
    <property type="evidence" value="ECO:0007669"/>
    <property type="project" value="InterPro"/>
</dbReference>
<gene>
    <name evidence="3" type="ORF">SAMN05216552_10764</name>
</gene>